<reference evidence="1" key="1">
    <citation type="submission" date="2020-05" db="EMBL/GenBank/DDBJ databases">
        <title>Large-scale comparative analyses of tick genomes elucidate their genetic diversity and vector capacities.</title>
        <authorList>
            <person name="Jia N."/>
            <person name="Wang J."/>
            <person name="Shi W."/>
            <person name="Du L."/>
            <person name="Sun Y."/>
            <person name="Zhan W."/>
            <person name="Jiang J."/>
            <person name="Wang Q."/>
            <person name="Zhang B."/>
            <person name="Ji P."/>
            <person name="Sakyi L.B."/>
            <person name="Cui X."/>
            <person name="Yuan T."/>
            <person name="Jiang B."/>
            <person name="Yang W."/>
            <person name="Lam T.T.-Y."/>
            <person name="Chang Q."/>
            <person name="Ding S."/>
            <person name="Wang X."/>
            <person name="Zhu J."/>
            <person name="Ruan X."/>
            <person name="Zhao L."/>
            <person name="Wei J."/>
            <person name="Que T."/>
            <person name="Du C."/>
            <person name="Cheng J."/>
            <person name="Dai P."/>
            <person name="Han X."/>
            <person name="Huang E."/>
            <person name="Gao Y."/>
            <person name="Liu J."/>
            <person name="Shao H."/>
            <person name="Ye R."/>
            <person name="Li L."/>
            <person name="Wei W."/>
            <person name="Wang X."/>
            <person name="Wang C."/>
            <person name="Yang T."/>
            <person name="Huo Q."/>
            <person name="Li W."/>
            <person name="Guo W."/>
            <person name="Chen H."/>
            <person name="Zhou L."/>
            <person name="Ni X."/>
            <person name="Tian J."/>
            <person name="Zhou Y."/>
            <person name="Sheng Y."/>
            <person name="Liu T."/>
            <person name="Pan Y."/>
            <person name="Xia L."/>
            <person name="Li J."/>
            <person name="Zhao F."/>
            <person name="Cao W."/>
        </authorList>
    </citation>
    <scope>NUCLEOTIDE SEQUENCE</scope>
    <source>
        <strain evidence="1">Hyas-2018</strain>
    </source>
</reference>
<accession>A0ACB7SL86</accession>
<dbReference type="Proteomes" id="UP000821845">
    <property type="component" value="Chromosome 4"/>
</dbReference>
<organism evidence="1 2">
    <name type="scientific">Hyalomma asiaticum</name>
    <name type="common">Tick</name>
    <dbReference type="NCBI Taxonomy" id="266040"/>
    <lineage>
        <taxon>Eukaryota</taxon>
        <taxon>Metazoa</taxon>
        <taxon>Ecdysozoa</taxon>
        <taxon>Arthropoda</taxon>
        <taxon>Chelicerata</taxon>
        <taxon>Arachnida</taxon>
        <taxon>Acari</taxon>
        <taxon>Parasitiformes</taxon>
        <taxon>Ixodida</taxon>
        <taxon>Ixodoidea</taxon>
        <taxon>Ixodidae</taxon>
        <taxon>Hyalomminae</taxon>
        <taxon>Hyalomma</taxon>
    </lineage>
</organism>
<keyword evidence="2" id="KW-1185">Reference proteome</keyword>
<dbReference type="EMBL" id="CM023484">
    <property type="protein sequence ID" value="KAH6934549.1"/>
    <property type="molecule type" value="Genomic_DNA"/>
</dbReference>
<gene>
    <name evidence="1" type="ORF">HPB50_025299</name>
</gene>
<sequence>MGIPLSRENRVSAQFGEKKAAPDSEFEHLSTVHELLNYKEEPQLCVVEPLSDAIERGKPDDPRTIVCHDMDGDYKAAFGCCYFRFFSAPDEYLFHHWQVIDAFVCYSHHMVTMPPLGWISAAHKHGVKVLGSFILKEDDTSAINMIQGSLLTPQVAAQLVNVATVVRFDGWVIGIGCNLHPSSVPFVEDLLKAVTTEMHQAIPGSLVIWYDAVDVDGNVKPHNELNGKNACFLDLCDGILLNFRWTEATLRNSAQLAGSRKGDVYVGIDVYARSTPYPGGYDMYNVRKTFIVREYALSAAIIGADWVYKQNKTMFRENKYLLWALPEHCSSQWRLKKLPLSTTFCQGFGASVYKQGRAVRQAPWFDIAKQELQPRDQGRKLCGGGGSAMVCTDDAYTGGSCLCLAYERKEAPGSRIIPYFR</sequence>
<name>A0ACB7SL86_HYAAI</name>
<evidence type="ECO:0000313" key="1">
    <source>
        <dbReference type="EMBL" id="KAH6934549.1"/>
    </source>
</evidence>
<evidence type="ECO:0000313" key="2">
    <source>
        <dbReference type="Proteomes" id="UP000821845"/>
    </source>
</evidence>
<comment type="caution">
    <text evidence="1">The sequence shown here is derived from an EMBL/GenBank/DDBJ whole genome shotgun (WGS) entry which is preliminary data.</text>
</comment>
<protein>
    <submittedName>
        <fullName evidence="1">Uncharacterized protein</fullName>
    </submittedName>
</protein>
<proteinExistence type="predicted"/>